<dbReference type="Gene3D" id="1.25.40.10">
    <property type="entry name" value="Tetratricopeptide repeat domain"/>
    <property type="match status" value="3"/>
</dbReference>
<comment type="similarity">
    <text evidence="1">Belongs to the PPR family. P subfamily.</text>
</comment>
<organism evidence="14 15">
    <name type="scientific">Camellia sinensis</name>
    <name type="common">Tea plant</name>
    <name type="synonym">Thea sinensis</name>
    <dbReference type="NCBI Taxonomy" id="4442"/>
    <lineage>
        <taxon>Eukaryota</taxon>
        <taxon>Viridiplantae</taxon>
        <taxon>Streptophyta</taxon>
        <taxon>Embryophyta</taxon>
        <taxon>Tracheophyta</taxon>
        <taxon>Spermatophyta</taxon>
        <taxon>Magnoliopsida</taxon>
        <taxon>eudicotyledons</taxon>
        <taxon>Gunneridae</taxon>
        <taxon>Pentapetalae</taxon>
        <taxon>asterids</taxon>
        <taxon>Ericales</taxon>
        <taxon>Theaceae</taxon>
        <taxon>Camellia</taxon>
    </lineage>
</organism>
<evidence type="ECO:0000313" key="15">
    <source>
        <dbReference type="Proteomes" id="UP000593564"/>
    </source>
</evidence>
<dbReference type="PROSITE" id="PS01077">
    <property type="entry name" value="RIBOSOMAL_L37E"/>
    <property type="match status" value="1"/>
</dbReference>
<dbReference type="InterPro" id="IPR050872">
    <property type="entry name" value="PPR_P_subfamily"/>
</dbReference>
<protein>
    <recommendedName>
        <fullName evidence="16">Pentacotripeptide-repeat region of PRORP domain-containing protein</fullName>
    </recommendedName>
</protein>
<dbReference type="SUPFAM" id="SSF57829">
    <property type="entry name" value="Zn-binding ribosomal proteins"/>
    <property type="match status" value="1"/>
</dbReference>
<name>A0A7J7GEX3_CAMSI</name>
<evidence type="ECO:0000256" key="12">
    <source>
        <dbReference type="SAM" id="MobiDB-lite"/>
    </source>
</evidence>
<feature type="repeat" description="PPR" evidence="11">
    <location>
        <begin position="430"/>
        <end position="460"/>
    </location>
</feature>
<evidence type="ECO:0000256" key="7">
    <source>
        <dbReference type="ARBA" id="ARBA00022833"/>
    </source>
</evidence>
<gene>
    <name evidence="14" type="ORF">HYC85_023539</name>
</gene>
<evidence type="ECO:0000256" key="11">
    <source>
        <dbReference type="PROSITE-ProRule" id="PRU00708"/>
    </source>
</evidence>
<comment type="caution">
    <text evidence="14">The sequence shown here is derived from an EMBL/GenBank/DDBJ whole genome shotgun (WGS) entry which is preliminary data.</text>
</comment>
<dbReference type="EMBL" id="JACBKZ010000011">
    <property type="protein sequence ID" value="KAF5939280.1"/>
    <property type="molecule type" value="Genomic_DNA"/>
</dbReference>
<dbReference type="PANTHER" id="PTHR46128:SF184">
    <property type="entry name" value="PENTACOTRIPEPTIDE-REPEAT REGION OF PRORP DOMAIN-CONTAINING PROTEIN"/>
    <property type="match status" value="1"/>
</dbReference>
<sequence>GLIEVDEWKQRKGTWSFGKRRNKTHILCVRCGRHHRSVKAIERKTIGIGQMRYLCNVPRRFKSSFREGTIFHHCHKFSLAFSHGDKFSSSSNNRPFDQNSRPISSMEVGSQESLQKSKWVRQGIDSVCQILEGCSWGPSLENALDVFDEMPQTELVIGVLKRLKDFDLATSYFRFVETKTNKAHLPKAYNLLLLVMGRSKKFDCLDQILEEMSLSGFGPSNSTCFDLVVNCVKSHKLREAFGFIESMRKFKFCPAFSAYTTLIGALSVVPEPDLMLTLFHQMQELGYKVNVQLFTTLIRVFAKEGRVDAALSLLDEMKSNCFDADIVLYNVCIDCFGKAGKVDMAWKFFHEMKANGLMPNDVTYTSMIWVLWKANRLNEAVELFEQMELNRKVPFAYAYNTMIMAYGSAGKFDEAYNLLERQKINGSIPSVIAYNSILTCLVKNGRVDEALRIFEEMKNDATSNLSTYNILIGMLCKAGKVEEALVIQEAMKGAGLFPNVLTMNIMIDRLCKLSQIVCTISLVYMLNSQVFFLVKFFGCVMLYFN</sequence>
<dbReference type="Pfam" id="PF01907">
    <property type="entry name" value="Ribosomal_L37e"/>
    <property type="match status" value="1"/>
</dbReference>
<dbReference type="InterPro" id="IPR018267">
    <property type="entry name" value="Ribosomal_eL37_CS"/>
</dbReference>
<evidence type="ECO:0000256" key="6">
    <source>
        <dbReference type="ARBA" id="ARBA00022771"/>
    </source>
</evidence>
<keyword evidence="7" id="KW-0862">Zinc</keyword>
<evidence type="ECO:0000256" key="13">
    <source>
        <dbReference type="SAM" id="Phobius"/>
    </source>
</evidence>
<dbReference type="GO" id="GO:0019843">
    <property type="term" value="F:rRNA binding"/>
    <property type="evidence" value="ECO:0007669"/>
    <property type="project" value="UniProtKB-KW"/>
</dbReference>
<dbReference type="InterPro" id="IPR001569">
    <property type="entry name" value="Ribosomal_eL37"/>
</dbReference>
<dbReference type="InterPro" id="IPR002885">
    <property type="entry name" value="PPR_rpt"/>
</dbReference>
<dbReference type="PROSITE" id="PS51375">
    <property type="entry name" value="PPR"/>
    <property type="match status" value="6"/>
</dbReference>
<reference evidence="14 15" key="2">
    <citation type="submission" date="2020-07" db="EMBL/GenBank/DDBJ databases">
        <title>Genome assembly of wild tea tree DASZ reveals pedigree and selection history of tea varieties.</title>
        <authorList>
            <person name="Zhang W."/>
        </authorList>
    </citation>
    <scope>NUCLEOTIDE SEQUENCE [LARGE SCALE GENOMIC DNA]</scope>
    <source>
        <strain evidence="15">cv. G240</strain>
        <tissue evidence="14">Leaf</tissue>
    </source>
</reference>
<feature type="transmembrane region" description="Helical" evidence="13">
    <location>
        <begin position="522"/>
        <end position="544"/>
    </location>
</feature>
<dbReference type="GO" id="GO:0005840">
    <property type="term" value="C:ribosome"/>
    <property type="evidence" value="ECO:0007669"/>
    <property type="project" value="UniProtKB-KW"/>
</dbReference>
<evidence type="ECO:0000256" key="10">
    <source>
        <dbReference type="ARBA" id="ARBA00023274"/>
    </source>
</evidence>
<dbReference type="NCBIfam" id="TIGR00756">
    <property type="entry name" value="PPR"/>
    <property type="match status" value="5"/>
</dbReference>
<keyword evidence="15" id="KW-1185">Reference proteome</keyword>
<comment type="similarity">
    <text evidence="2">Belongs to the eukaryotic ribosomal protein eL37 family.</text>
</comment>
<feature type="repeat" description="PPR" evidence="11">
    <location>
        <begin position="395"/>
        <end position="429"/>
    </location>
</feature>
<dbReference type="GO" id="GO:0008270">
    <property type="term" value="F:zinc ion binding"/>
    <property type="evidence" value="ECO:0007669"/>
    <property type="project" value="UniProtKB-KW"/>
</dbReference>
<evidence type="ECO:0000256" key="8">
    <source>
        <dbReference type="ARBA" id="ARBA00022884"/>
    </source>
</evidence>
<reference evidence="15" key="1">
    <citation type="journal article" date="2020" name="Nat. Commun.">
        <title>Genome assembly of wild tea tree DASZ reveals pedigree and selection history of tea varieties.</title>
        <authorList>
            <person name="Zhang W."/>
            <person name="Zhang Y."/>
            <person name="Qiu H."/>
            <person name="Guo Y."/>
            <person name="Wan H."/>
            <person name="Zhang X."/>
            <person name="Scossa F."/>
            <person name="Alseekh S."/>
            <person name="Zhang Q."/>
            <person name="Wang P."/>
            <person name="Xu L."/>
            <person name="Schmidt M.H."/>
            <person name="Jia X."/>
            <person name="Li D."/>
            <person name="Zhu A."/>
            <person name="Guo F."/>
            <person name="Chen W."/>
            <person name="Ni D."/>
            <person name="Usadel B."/>
            <person name="Fernie A.R."/>
            <person name="Wen W."/>
        </authorList>
    </citation>
    <scope>NUCLEOTIDE SEQUENCE [LARGE SCALE GENOMIC DNA]</scope>
    <source>
        <strain evidence="15">cv. G240</strain>
    </source>
</reference>
<dbReference type="Pfam" id="PF13041">
    <property type="entry name" value="PPR_2"/>
    <property type="match status" value="3"/>
</dbReference>
<keyword evidence="13" id="KW-0472">Membrane</keyword>
<dbReference type="InterPro" id="IPR011331">
    <property type="entry name" value="Ribosomal_eL37/eL43"/>
</dbReference>
<dbReference type="GO" id="GO:0003735">
    <property type="term" value="F:structural constituent of ribosome"/>
    <property type="evidence" value="ECO:0007669"/>
    <property type="project" value="InterPro"/>
</dbReference>
<evidence type="ECO:0000256" key="1">
    <source>
        <dbReference type="ARBA" id="ARBA00007626"/>
    </source>
</evidence>
<keyword evidence="4" id="KW-0699">rRNA-binding</keyword>
<dbReference type="InterPro" id="IPR011990">
    <property type="entry name" value="TPR-like_helical_dom_sf"/>
</dbReference>
<keyword evidence="9" id="KW-0689">Ribosomal protein</keyword>
<evidence type="ECO:0000256" key="5">
    <source>
        <dbReference type="ARBA" id="ARBA00022737"/>
    </source>
</evidence>
<proteinExistence type="inferred from homology"/>
<keyword evidence="13" id="KW-0812">Transmembrane</keyword>
<keyword evidence="13" id="KW-1133">Transmembrane helix</keyword>
<dbReference type="InterPro" id="IPR011332">
    <property type="entry name" value="Ribosomal_zn-bd"/>
</dbReference>
<keyword evidence="5" id="KW-0677">Repeat</keyword>
<dbReference type="Pfam" id="PF12854">
    <property type="entry name" value="PPR_1"/>
    <property type="match status" value="1"/>
</dbReference>
<dbReference type="Gene3D" id="2.20.25.30">
    <property type="match status" value="2"/>
</dbReference>
<accession>A0A7J7GEX3</accession>
<dbReference type="SUPFAM" id="SSF48452">
    <property type="entry name" value="TPR-like"/>
    <property type="match status" value="1"/>
</dbReference>
<dbReference type="GO" id="GO:0006412">
    <property type="term" value="P:translation"/>
    <property type="evidence" value="ECO:0007669"/>
    <property type="project" value="InterPro"/>
</dbReference>
<evidence type="ECO:0000256" key="9">
    <source>
        <dbReference type="ARBA" id="ARBA00022980"/>
    </source>
</evidence>
<keyword evidence="10" id="KW-0687">Ribonucleoprotein</keyword>
<keyword evidence="6" id="KW-0863">Zinc-finger</keyword>
<evidence type="ECO:0000313" key="14">
    <source>
        <dbReference type="EMBL" id="KAF5939280.1"/>
    </source>
</evidence>
<dbReference type="Proteomes" id="UP000593564">
    <property type="component" value="Unassembled WGS sequence"/>
</dbReference>
<dbReference type="GO" id="GO:1990904">
    <property type="term" value="C:ribonucleoprotein complex"/>
    <property type="evidence" value="ECO:0007669"/>
    <property type="project" value="UniProtKB-KW"/>
</dbReference>
<feature type="region of interest" description="Disordered" evidence="12">
    <location>
        <begin position="90"/>
        <end position="110"/>
    </location>
</feature>
<evidence type="ECO:0000256" key="2">
    <source>
        <dbReference type="ARBA" id="ARBA00009805"/>
    </source>
</evidence>
<evidence type="ECO:0008006" key="16">
    <source>
        <dbReference type="Google" id="ProtNLM"/>
    </source>
</evidence>
<feature type="non-terminal residue" evidence="14">
    <location>
        <position position="545"/>
    </location>
</feature>
<dbReference type="AlphaFoldDB" id="A0A7J7GEX3"/>
<feature type="repeat" description="PPR" evidence="11">
    <location>
        <begin position="325"/>
        <end position="359"/>
    </location>
</feature>
<dbReference type="PANTHER" id="PTHR46128">
    <property type="entry name" value="MITOCHONDRIAL GROUP I INTRON SPLICING FACTOR CCM1"/>
    <property type="match status" value="1"/>
</dbReference>
<keyword evidence="3" id="KW-0479">Metal-binding</keyword>
<feature type="repeat" description="PPR" evidence="11">
    <location>
        <begin position="290"/>
        <end position="324"/>
    </location>
</feature>
<feature type="repeat" description="PPR" evidence="11">
    <location>
        <begin position="464"/>
        <end position="498"/>
    </location>
</feature>
<evidence type="ECO:0000256" key="4">
    <source>
        <dbReference type="ARBA" id="ARBA00022730"/>
    </source>
</evidence>
<keyword evidence="8" id="KW-0694">RNA-binding</keyword>
<evidence type="ECO:0000256" key="3">
    <source>
        <dbReference type="ARBA" id="ARBA00022723"/>
    </source>
</evidence>
<feature type="repeat" description="PPR" evidence="11">
    <location>
        <begin position="360"/>
        <end position="394"/>
    </location>
</feature>
<dbReference type="Pfam" id="PF01535">
    <property type="entry name" value="PPR"/>
    <property type="match status" value="1"/>
</dbReference>